<keyword evidence="2" id="KW-1185">Reference proteome</keyword>
<evidence type="ECO:0008006" key="3">
    <source>
        <dbReference type="Google" id="ProtNLM"/>
    </source>
</evidence>
<accession>A0A2Z2K306</accession>
<reference evidence="1 2" key="1">
    <citation type="submission" date="2017-06" db="EMBL/GenBank/DDBJ databases">
        <title>Complete genome sequence of Paenibacillus donghaensis KCTC 13049T isolated from East Sea sediment, South Korea.</title>
        <authorList>
            <person name="Jung B.K."/>
            <person name="Hong S.-J."/>
            <person name="Shin J.-H."/>
        </authorList>
    </citation>
    <scope>NUCLEOTIDE SEQUENCE [LARGE SCALE GENOMIC DNA]</scope>
    <source>
        <strain evidence="1 2">KCTC 13049</strain>
    </source>
</reference>
<proteinExistence type="predicted"/>
<dbReference type="RefSeq" id="WP_087913591.1">
    <property type="nucleotide sequence ID" value="NZ_CP021780.1"/>
</dbReference>
<dbReference type="AlphaFoldDB" id="A0A2Z2K306"/>
<name>A0A2Z2K306_9BACL</name>
<protein>
    <recommendedName>
        <fullName evidence="3">DUF4320 domain-containing protein</fullName>
    </recommendedName>
</protein>
<dbReference type="OrthoDB" id="2610534at2"/>
<gene>
    <name evidence="1" type="ORF">B9T62_01255</name>
</gene>
<organism evidence="1 2">
    <name type="scientific">Paenibacillus donghaensis</name>
    <dbReference type="NCBI Taxonomy" id="414771"/>
    <lineage>
        <taxon>Bacteria</taxon>
        <taxon>Bacillati</taxon>
        <taxon>Bacillota</taxon>
        <taxon>Bacilli</taxon>
        <taxon>Bacillales</taxon>
        <taxon>Paenibacillaceae</taxon>
        <taxon>Paenibacillus</taxon>
    </lineage>
</organism>
<dbReference type="KEGG" id="pdh:B9T62_01255"/>
<dbReference type="EMBL" id="CP021780">
    <property type="protein sequence ID" value="ASA19566.1"/>
    <property type="molecule type" value="Genomic_DNA"/>
</dbReference>
<dbReference type="Proteomes" id="UP000249890">
    <property type="component" value="Chromosome"/>
</dbReference>
<sequence length="126" mass="14268">MKATVLRALFMWLVLFIILQPIFSYIDYLLDLQIKANTSYITQKAATEGLVTASMRSEVIANLRAVGFPEASVQITSSTATVQERKQRIDVYIQAPRVNLFPYNFATATQPTFYYGHGSIMSEYLD</sequence>
<evidence type="ECO:0000313" key="1">
    <source>
        <dbReference type="EMBL" id="ASA19566.1"/>
    </source>
</evidence>
<evidence type="ECO:0000313" key="2">
    <source>
        <dbReference type="Proteomes" id="UP000249890"/>
    </source>
</evidence>